<sequence>MKTWLFVIALPLVCGLPSLKIGRLQSAAVKGVLICNGKPAVGVKVKLYDDDRGELNISNLIHLLLHGRRIDLDDLMDEGITDAQGRFQLSGHETEITNIDPKLNVYHDCNDENTPCLKKFSIMIPDSFITEGEKPKKVFDAGTLNLAGKFSGETLNTAHPNCRQKFDLKLFGTKLSNMFQNLKMRSLRILVVLLVLRVVYALPSLFQIGKAQSVAVKGKLLCNGEPIANVKLKLYDVDTVDLDDLMAEGKSDANGTFYLSGTETELTTIDPKLNIYHNCNDERKECLRKVSIVIPDSFVTVGERPEQTFDVGILNLSARLPGETRDCIN</sequence>
<dbReference type="Gene3D" id="2.60.40.3330">
    <property type="match status" value="2"/>
</dbReference>
<keyword evidence="4 5" id="KW-0732">Signal</keyword>
<dbReference type="AlphaFoldDB" id="A0A0M3IM27"/>
<organism evidence="6 7">
    <name type="scientific">Ascaris lumbricoides</name>
    <name type="common">Giant roundworm</name>
    <dbReference type="NCBI Taxonomy" id="6252"/>
    <lineage>
        <taxon>Eukaryota</taxon>
        <taxon>Metazoa</taxon>
        <taxon>Ecdysozoa</taxon>
        <taxon>Nematoda</taxon>
        <taxon>Chromadorea</taxon>
        <taxon>Rhabditida</taxon>
        <taxon>Spirurina</taxon>
        <taxon>Ascaridomorpha</taxon>
        <taxon>Ascaridoidea</taxon>
        <taxon>Ascarididae</taxon>
        <taxon>Ascaris</taxon>
    </lineage>
</organism>
<comment type="similarity">
    <text evidence="2">Belongs to the nematode transthyretin-like family.</text>
</comment>
<evidence type="ECO:0000256" key="2">
    <source>
        <dbReference type="ARBA" id="ARBA00010112"/>
    </source>
</evidence>
<evidence type="ECO:0000313" key="7">
    <source>
        <dbReference type="WBParaSite" id="ALUE_0001980501-mRNA-1"/>
    </source>
</evidence>
<dbReference type="InterPro" id="IPR001534">
    <property type="entry name" value="Transthyretin-like"/>
</dbReference>
<dbReference type="Proteomes" id="UP000036681">
    <property type="component" value="Unplaced"/>
</dbReference>
<comment type="subcellular location">
    <subcellularLocation>
        <location evidence="1">Secreted</location>
    </subcellularLocation>
</comment>
<reference evidence="7" key="1">
    <citation type="submission" date="2017-02" db="UniProtKB">
        <authorList>
            <consortium name="WormBaseParasite"/>
        </authorList>
    </citation>
    <scope>IDENTIFICATION</scope>
</reference>
<evidence type="ECO:0000256" key="1">
    <source>
        <dbReference type="ARBA" id="ARBA00004613"/>
    </source>
</evidence>
<dbReference type="InterPro" id="IPR038479">
    <property type="entry name" value="Transthyretin-like_sf"/>
</dbReference>
<keyword evidence="3" id="KW-0964">Secreted</keyword>
<evidence type="ECO:0000313" key="6">
    <source>
        <dbReference type="Proteomes" id="UP000036681"/>
    </source>
</evidence>
<dbReference type="PANTHER" id="PTHR21700">
    <property type="entry name" value="TRANSTHYRETIN-LIKE FAMILY PROTEIN-RELATED"/>
    <property type="match status" value="1"/>
</dbReference>
<keyword evidence="6" id="KW-1185">Reference proteome</keyword>
<accession>A0A0M3IM27</accession>
<feature type="chain" id="PRO_5012407313" evidence="5">
    <location>
        <begin position="16"/>
        <end position="329"/>
    </location>
</feature>
<protein>
    <submittedName>
        <fullName evidence="7">Transthyretin-like family protein</fullName>
    </submittedName>
</protein>
<proteinExistence type="inferred from homology"/>
<dbReference type="WBParaSite" id="ALUE_0001980501-mRNA-1">
    <property type="protein sequence ID" value="ALUE_0001980501-mRNA-1"/>
    <property type="gene ID" value="ALUE_0001980501"/>
</dbReference>
<dbReference type="Pfam" id="PF01060">
    <property type="entry name" value="TTR-52"/>
    <property type="match status" value="2"/>
</dbReference>
<dbReference type="GO" id="GO:0005576">
    <property type="term" value="C:extracellular region"/>
    <property type="evidence" value="ECO:0007669"/>
    <property type="project" value="UniProtKB-SubCell"/>
</dbReference>
<evidence type="ECO:0000256" key="3">
    <source>
        <dbReference type="ARBA" id="ARBA00022525"/>
    </source>
</evidence>
<name>A0A0M3IM27_ASCLU</name>
<evidence type="ECO:0000256" key="5">
    <source>
        <dbReference type="SAM" id="SignalP"/>
    </source>
</evidence>
<feature type="signal peptide" evidence="5">
    <location>
        <begin position="1"/>
        <end position="15"/>
    </location>
</feature>
<dbReference type="PANTHER" id="PTHR21700:SF7">
    <property type="entry name" value="TRANSTHYRETIN-LIKE FAMILY PROTEIN"/>
    <property type="match status" value="1"/>
</dbReference>
<evidence type="ECO:0000256" key="4">
    <source>
        <dbReference type="ARBA" id="ARBA00022729"/>
    </source>
</evidence>
<dbReference type="GO" id="GO:0009986">
    <property type="term" value="C:cell surface"/>
    <property type="evidence" value="ECO:0007669"/>
    <property type="project" value="InterPro"/>
</dbReference>